<keyword evidence="3" id="KW-1185">Reference proteome</keyword>
<feature type="region of interest" description="Disordered" evidence="1">
    <location>
        <begin position="102"/>
        <end position="123"/>
    </location>
</feature>
<evidence type="ECO:0000313" key="3">
    <source>
        <dbReference type="Proteomes" id="UP000554482"/>
    </source>
</evidence>
<accession>A0A7J6UXK2</accession>
<evidence type="ECO:0000256" key="1">
    <source>
        <dbReference type="SAM" id="MobiDB-lite"/>
    </source>
</evidence>
<feature type="compositionally biased region" description="Basic and acidic residues" evidence="1">
    <location>
        <begin position="1"/>
        <end position="11"/>
    </location>
</feature>
<dbReference type="AlphaFoldDB" id="A0A7J6UXK2"/>
<protein>
    <submittedName>
        <fullName evidence="2">Uncharacterized protein</fullName>
    </submittedName>
</protein>
<feature type="non-terminal residue" evidence="2">
    <location>
        <position position="1"/>
    </location>
</feature>
<evidence type="ECO:0000313" key="2">
    <source>
        <dbReference type="EMBL" id="KAF5177327.1"/>
    </source>
</evidence>
<dbReference type="Proteomes" id="UP000554482">
    <property type="component" value="Unassembled WGS sequence"/>
</dbReference>
<comment type="caution">
    <text evidence="2">The sequence shown here is derived from an EMBL/GenBank/DDBJ whole genome shotgun (WGS) entry which is preliminary data.</text>
</comment>
<gene>
    <name evidence="2" type="ORF">FRX31_033084</name>
</gene>
<proteinExistence type="predicted"/>
<feature type="region of interest" description="Disordered" evidence="1">
    <location>
        <begin position="1"/>
        <end position="50"/>
    </location>
</feature>
<name>A0A7J6UXK2_THATH</name>
<dbReference type="EMBL" id="JABWDY010041537">
    <property type="protein sequence ID" value="KAF5177327.1"/>
    <property type="molecule type" value="Genomic_DNA"/>
</dbReference>
<feature type="compositionally biased region" description="Basic and acidic residues" evidence="1">
    <location>
        <begin position="22"/>
        <end position="37"/>
    </location>
</feature>
<sequence>GAGCIRHDSKERPKKKKKKRVKESGNDWLKEDAAMSDREEEEAGNDSMIDIHKEENIQVEEPVNNDMNQGVRRIGTIGTIDANYVADEDFIETSILIHATPESDTDANAEDAKYSSVAKIEGK</sequence>
<organism evidence="2 3">
    <name type="scientific">Thalictrum thalictroides</name>
    <name type="common">Rue-anemone</name>
    <name type="synonym">Anemone thalictroides</name>
    <dbReference type="NCBI Taxonomy" id="46969"/>
    <lineage>
        <taxon>Eukaryota</taxon>
        <taxon>Viridiplantae</taxon>
        <taxon>Streptophyta</taxon>
        <taxon>Embryophyta</taxon>
        <taxon>Tracheophyta</taxon>
        <taxon>Spermatophyta</taxon>
        <taxon>Magnoliopsida</taxon>
        <taxon>Ranunculales</taxon>
        <taxon>Ranunculaceae</taxon>
        <taxon>Thalictroideae</taxon>
        <taxon>Thalictrum</taxon>
    </lineage>
</organism>
<reference evidence="2 3" key="1">
    <citation type="submission" date="2020-06" db="EMBL/GenBank/DDBJ databases">
        <title>Transcriptomic and genomic resources for Thalictrum thalictroides and T. hernandezii: Facilitating candidate gene discovery in an emerging model plant lineage.</title>
        <authorList>
            <person name="Arias T."/>
            <person name="Riano-Pachon D.M."/>
            <person name="Di Stilio V.S."/>
        </authorList>
    </citation>
    <scope>NUCLEOTIDE SEQUENCE [LARGE SCALE GENOMIC DNA]</scope>
    <source>
        <strain evidence="3">cv. WT478/WT964</strain>
        <tissue evidence="2">Leaves</tissue>
    </source>
</reference>
<feature type="compositionally biased region" description="Basic residues" evidence="1">
    <location>
        <begin position="12"/>
        <end position="21"/>
    </location>
</feature>